<dbReference type="PANTHER" id="PTHR30204:SF92">
    <property type="entry name" value="HTH-TYPE TRANSCRIPTIONAL REGULATOR ZNTR"/>
    <property type="match status" value="1"/>
</dbReference>
<proteinExistence type="predicted"/>
<keyword evidence="1" id="KW-0238">DNA-binding</keyword>
<dbReference type="GO" id="GO:0003677">
    <property type="term" value="F:DNA binding"/>
    <property type="evidence" value="ECO:0007669"/>
    <property type="project" value="UniProtKB-KW"/>
</dbReference>
<feature type="domain" description="HTH merR-type" evidence="3">
    <location>
        <begin position="1"/>
        <end position="69"/>
    </location>
</feature>
<dbReference type="STRING" id="332411.VI06_00520"/>
<reference evidence="5" key="3">
    <citation type="journal article" date="2017" name="Plant Physiol. Biochem.">
        <title>Differential oxidative and antioxidative response of duckweed Lemna minor toward plant growth promoting/inhibiting bacteria.</title>
        <authorList>
            <person name="Ishizawa H."/>
            <person name="Kuroda M."/>
            <person name="Morikawa M."/>
            <person name="Ike M."/>
        </authorList>
    </citation>
    <scope>NUCLEOTIDE SEQUENCE [LARGE SCALE GENOMIC DNA]</scope>
    <source>
        <strain evidence="5">H3</strain>
    </source>
</reference>
<dbReference type="PROSITE" id="PS00552">
    <property type="entry name" value="HTH_MERR_1"/>
    <property type="match status" value="1"/>
</dbReference>
<feature type="coiled-coil region" evidence="2">
    <location>
        <begin position="91"/>
        <end position="118"/>
    </location>
</feature>
<organism evidence="4 5">
    <name type="scientific">Aquitalea magnusonii</name>
    <dbReference type="NCBI Taxonomy" id="332411"/>
    <lineage>
        <taxon>Bacteria</taxon>
        <taxon>Pseudomonadati</taxon>
        <taxon>Pseudomonadota</taxon>
        <taxon>Betaproteobacteria</taxon>
        <taxon>Neisseriales</taxon>
        <taxon>Chromobacteriaceae</taxon>
        <taxon>Aquitalea</taxon>
    </lineage>
</organism>
<gene>
    <name evidence="4" type="ORF">DLM_1842</name>
</gene>
<dbReference type="Pfam" id="PF13411">
    <property type="entry name" value="MerR_1"/>
    <property type="match status" value="1"/>
</dbReference>
<evidence type="ECO:0000256" key="2">
    <source>
        <dbReference type="SAM" id="Coils"/>
    </source>
</evidence>
<reference evidence="5" key="1">
    <citation type="journal article" date="2017" name="Biotechnol. Biofuels">
        <title>Evaluation of environmental bacterial communities as a factor affecting the growth of duckweed Lemna minor.</title>
        <authorList>
            <person name="Ishizawa H."/>
            <person name="Kuroda M."/>
            <person name="Morikawa M."/>
            <person name="Ike M."/>
        </authorList>
    </citation>
    <scope>NUCLEOTIDE SEQUENCE [LARGE SCALE GENOMIC DNA]</scope>
    <source>
        <strain evidence="5">H3</strain>
    </source>
</reference>
<dbReference type="OrthoDB" id="9808480at2"/>
<dbReference type="GO" id="GO:0046872">
    <property type="term" value="F:metal ion binding"/>
    <property type="evidence" value="ECO:0007669"/>
    <property type="project" value="InterPro"/>
</dbReference>
<dbReference type="PRINTS" id="PR00040">
    <property type="entry name" value="HTHMERR"/>
</dbReference>
<accession>A0A3G9GC74</accession>
<dbReference type="SMART" id="SM00422">
    <property type="entry name" value="HTH_MERR"/>
    <property type="match status" value="1"/>
</dbReference>
<dbReference type="Proteomes" id="UP000198290">
    <property type="component" value="Chromosome"/>
</dbReference>
<dbReference type="PANTHER" id="PTHR30204">
    <property type="entry name" value="REDOX-CYCLING DRUG-SENSING TRANSCRIPTIONAL ACTIVATOR SOXR"/>
    <property type="match status" value="1"/>
</dbReference>
<keyword evidence="2" id="KW-0175">Coiled coil</keyword>
<dbReference type="GO" id="GO:0003700">
    <property type="term" value="F:DNA-binding transcription factor activity"/>
    <property type="evidence" value="ECO:0007669"/>
    <property type="project" value="InterPro"/>
</dbReference>
<dbReference type="InterPro" id="IPR047057">
    <property type="entry name" value="MerR_fam"/>
</dbReference>
<dbReference type="SUPFAM" id="SSF46955">
    <property type="entry name" value="Putative DNA-binding domain"/>
    <property type="match status" value="1"/>
</dbReference>
<evidence type="ECO:0000259" key="3">
    <source>
        <dbReference type="PROSITE" id="PS50937"/>
    </source>
</evidence>
<evidence type="ECO:0000313" key="4">
    <source>
        <dbReference type="EMBL" id="BBF85458.1"/>
    </source>
</evidence>
<dbReference type="AlphaFoldDB" id="A0A3G9GC74"/>
<dbReference type="InterPro" id="IPR009061">
    <property type="entry name" value="DNA-bd_dom_put_sf"/>
</dbReference>
<name>A0A3G9GC74_9NEIS</name>
<dbReference type="NCBIfam" id="TIGR02047">
    <property type="entry name" value="CadR-PbrR"/>
    <property type="match status" value="1"/>
</dbReference>
<protein>
    <submittedName>
        <fullName evidence="4">Transcriptional regulator, MerR family</fullName>
    </submittedName>
</protein>
<dbReference type="CDD" id="cd04784">
    <property type="entry name" value="HTH_CadR-PbrR"/>
    <property type="match status" value="1"/>
</dbReference>
<evidence type="ECO:0000313" key="5">
    <source>
        <dbReference type="Proteomes" id="UP000198290"/>
    </source>
</evidence>
<dbReference type="EMBL" id="AP018823">
    <property type="protein sequence ID" value="BBF85458.1"/>
    <property type="molecule type" value="Genomic_DNA"/>
</dbReference>
<dbReference type="InterPro" id="IPR011791">
    <property type="entry name" value="CadR-PbrR"/>
</dbReference>
<dbReference type="InterPro" id="IPR000551">
    <property type="entry name" value="MerR-type_HTH_dom"/>
</dbReference>
<dbReference type="KEGG" id="amah:DLM_1842"/>
<dbReference type="PROSITE" id="PS50937">
    <property type="entry name" value="HTH_MERR_2"/>
    <property type="match status" value="1"/>
</dbReference>
<dbReference type="RefSeq" id="WP_089083338.1">
    <property type="nucleotide sequence ID" value="NZ_AP018823.1"/>
</dbReference>
<dbReference type="GO" id="GO:0045893">
    <property type="term" value="P:positive regulation of DNA-templated transcription"/>
    <property type="evidence" value="ECO:0007669"/>
    <property type="project" value="InterPro"/>
</dbReference>
<sequence length="143" mass="16162">MKIGDLAQRAGCTTETVRFYEKAGLLPAADREANNYRSYGSRHLERLRFVRNCRALDMTHEEIHQLLALMEAPAADCGGVNHLLDDHIQHVDARIAELLQLKQQLDALRQRCQHEQAVDACGILQGLVEMETSARPERHTHLG</sequence>
<evidence type="ECO:0000256" key="1">
    <source>
        <dbReference type="ARBA" id="ARBA00023125"/>
    </source>
</evidence>
<dbReference type="Gene3D" id="1.10.1660.10">
    <property type="match status" value="1"/>
</dbReference>
<keyword evidence="5" id="KW-1185">Reference proteome</keyword>
<reference evidence="4 5" key="2">
    <citation type="journal article" date="2017" name="Genome Announc.">
        <title>Draft genome sequence of Aquitalea magnusonii strain H3, a plant growth-promoting bacterium of duckweed Lemna minor.</title>
        <authorList>
            <person name="Ishizawa H."/>
            <person name="Kuroda M."/>
            <person name="Ike M."/>
        </authorList>
    </citation>
    <scope>NUCLEOTIDE SEQUENCE [LARGE SCALE GENOMIC DNA]</scope>
    <source>
        <strain evidence="4 5">H3</strain>
    </source>
</reference>